<reference evidence="3 4" key="1">
    <citation type="submission" date="2017-02" db="EMBL/GenBank/DDBJ databases">
        <authorList>
            <person name="Peterson S.W."/>
        </authorList>
    </citation>
    <scope>NUCLEOTIDE SEQUENCE [LARGE SCALE GENOMIC DNA]</scope>
    <source>
        <strain evidence="3 4">P15</strain>
    </source>
</reference>
<accession>A0A1T5KRN9</accession>
<keyword evidence="4" id="KW-1185">Reference proteome</keyword>
<sequence>MHHLIRLSAGVVALLLASCSSSPPPRAASSARPPASAPQPPRCNTVPAQFAVGQPVNAALLEKARAAAQADLARAVRNDQVITQEFRAGRLNLHLDANGRVTRVSCG</sequence>
<evidence type="ECO:0000313" key="3">
    <source>
        <dbReference type="EMBL" id="SKC65938.1"/>
    </source>
</evidence>
<dbReference type="AlphaFoldDB" id="A0A1T5KRN9"/>
<protein>
    <submittedName>
        <fullName evidence="3">Peptidase inhibitor I78 family protein</fullName>
    </submittedName>
</protein>
<dbReference type="OrthoDB" id="7917348at2"/>
<dbReference type="EMBL" id="FUZV01000001">
    <property type="protein sequence ID" value="SKC65938.1"/>
    <property type="molecule type" value="Genomic_DNA"/>
</dbReference>
<feature type="signal peptide" evidence="2">
    <location>
        <begin position="1"/>
        <end position="27"/>
    </location>
</feature>
<dbReference type="Proteomes" id="UP000190341">
    <property type="component" value="Unassembled WGS sequence"/>
</dbReference>
<dbReference type="PROSITE" id="PS51257">
    <property type="entry name" value="PROKAR_LIPOPROTEIN"/>
    <property type="match status" value="1"/>
</dbReference>
<dbReference type="PANTHER" id="PTHR39600:SF1">
    <property type="entry name" value="PEPTIDASE INHIBITOR I78 FAMILY PROTEIN"/>
    <property type="match status" value="1"/>
</dbReference>
<proteinExistence type="predicted"/>
<dbReference type="Gene3D" id="3.30.10.10">
    <property type="entry name" value="Trypsin Inhibitor V, subunit A"/>
    <property type="match status" value="1"/>
</dbReference>
<organism evidence="3 4">
    <name type="scientific">Pseudoxanthomonas indica</name>
    <dbReference type="NCBI Taxonomy" id="428993"/>
    <lineage>
        <taxon>Bacteria</taxon>
        <taxon>Pseudomonadati</taxon>
        <taxon>Pseudomonadota</taxon>
        <taxon>Gammaproteobacteria</taxon>
        <taxon>Lysobacterales</taxon>
        <taxon>Lysobacteraceae</taxon>
        <taxon>Pseudoxanthomonas</taxon>
    </lineage>
</organism>
<dbReference type="RefSeq" id="WP_079724159.1">
    <property type="nucleotide sequence ID" value="NZ_BMCL01000002.1"/>
</dbReference>
<dbReference type="STRING" id="428993.SAMN06296058_1906"/>
<dbReference type="InterPro" id="IPR021719">
    <property type="entry name" value="Prot_inh_I78"/>
</dbReference>
<evidence type="ECO:0000256" key="2">
    <source>
        <dbReference type="SAM" id="SignalP"/>
    </source>
</evidence>
<feature type="chain" id="PRO_5012301446" evidence="2">
    <location>
        <begin position="28"/>
        <end position="107"/>
    </location>
</feature>
<name>A0A1T5KRN9_9GAMM</name>
<dbReference type="Pfam" id="PF11720">
    <property type="entry name" value="Inhibitor_I78"/>
    <property type="match status" value="1"/>
</dbReference>
<feature type="region of interest" description="Disordered" evidence="1">
    <location>
        <begin position="20"/>
        <end position="43"/>
    </location>
</feature>
<gene>
    <name evidence="3" type="ORF">SAMN06296058_1906</name>
</gene>
<feature type="compositionally biased region" description="Low complexity" evidence="1">
    <location>
        <begin position="20"/>
        <end position="34"/>
    </location>
</feature>
<evidence type="ECO:0000313" key="4">
    <source>
        <dbReference type="Proteomes" id="UP000190341"/>
    </source>
</evidence>
<keyword evidence="2" id="KW-0732">Signal</keyword>
<evidence type="ECO:0000256" key="1">
    <source>
        <dbReference type="SAM" id="MobiDB-lite"/>
    </source>
</evidence>
<dbReference type="PANTHER" id="PTHR39600">
    <property type="entry name" value="PEPTIDASE INHIBITOR I78 FAMILY PROTEIN"/>
    <property type="match status" value="1"/>
</dbReference>